<dbReference type="AlphaFoldDB" id="E4ZJ28"/>
<dbReference type="RefSeq" id="XP_003834824.1">
    <property type="nucleotide sequence ID" value="XM_003834776.1"/>
</dbReference>
<dbReference type="VEuPathDB" id="FungiDB:LEMA_P069670.1"/>
<organism evidence="5">
    <name type="scientific">Leptosphaeria maculans (strain JN3 / isolate v23.1.3 / race Av1-4-5-6-7-8)</name>
    <name type="common">Blackleg fungus</name>
    <name type="synonym">Phoma lingam</name>
    <dbReference type="NCBI Taxonomy" id="985895"/>
    <lineage>
        <taxon>Eukaryota</taxon>
        <taxon>Fungi</taxon>
        <taxon>Dikarya</taxon>
        <taxon>Ascomycota</taxon>
        <taxon>Pezizomycotina</taxon>
        <taxon>Dothideomycetes</taxon>
        <taxon>Pleosporomycetidae</taxon>
        <taxon>Pleosporales</taxon>
        <taxon>Pleosporineae</taxon>
        <taxon>Leptosphaeriaceae</taxon>
        <taxon>Plenodomus</taxon>
        <taxon>Plenodomus lingam/Leptosphaeria maculans species complex</taxon>
    </lineage>
</organism>
<dbReference type="HOGENOM" id="CLU_019095_2_0_1"/>
<dbReference type="OrthoDB" id="64281at2759"/>
<feature type="compositionally biased region" description="Polar residues" evidence="1">
    <location>
        <begin position="369"/>
        <end position="384"/>
    </location>
</feature>
<feature type="region of interest" description="Disordered" evidence="1">
    <location>
        <begin position="426"/>
        <end position="445"/>
    </location>
</feature>
<keyword evidence="5" id="KW-1185">Reference proteome</keyword>
<feature type="chain" id="PRO_5003194233" evidence="2">
    <location>
        <begin position="21"/>
        <end position="445"/>
    </location>
</feature>
<proteinExistence type="predicted"/>
<dbReference type="OMA" id="DKMCKDT"/>
<keyword evidence="2" id="KW-0732">Signal</keyword>
<feature type="compositionally biased region" description="Low complexity" evidence="1">
    <location>
        <begin position="311"/>
        <end position="324"/>
    </location>
</feature>
<feature type="compositionally biased region" description="Low complexity" evidence="1">
    <location>
        <begin position="334"/>
        <end position="347"/>
    </location>
</feature>
<dbReference type="Pfam" id="PF24320">
    <property type="entry name" value="DUF7492"/>
    <property type="match status" value="1"/>
</dbReference>
<feature type="compositionally biased region" description="Basic residues" evidence="1">
    <location>
        <begin position="432"/>
        <end position="445"/>
    </location>
</feature>
<name>E4ZJ28_LEPMJ</name>
<dbReference type="InterPro" id="IPR055915">
    <property type="entry name" value="DUF7492"/>
</dbReference>
<dbReference type="GeneID" id="13288427"/>
<evidence type="ECO:0000313" key="4">
    <source>
        <dbReference type="EMBL" id="CBX91459.1"/>
    </source>
</evidence>
<dbReference type="eggNOG" id="ENOG502SABV">
    <property type="taxonomic scope" value="Eukaryota"/>
</dbReference>
<feature type="region of interest" description="Disordered" evidence="1">
    <location>
        <begin position="308"/>
        <end position="398"/>
    </location>
</feature>
<feature type="compositionally biased region" description="Pro residues" evidence="1">
    <location>
        <begin position="348"/>
        <end position="359"/>
    </location>
</feature>
<protein>
    <submittedName>
        <fullName evidence="4">Predicted protein</fullName>
    </submittedName>
</protein>
<evidence type="ECO:0000256" key="2">
    <source>
        <dbReference type="SAM" id="SignalP"/>
    </source>
</evidence>
<dbReference type="Proteomes" id="UP000002668">
    <property type="component" value="Genome"/>
</dbReference>
<feature type="domain" description="DUF7492" evidence="3">
    <location>
        <begin position="19"/>
        <end position="285"/>
    </location>
</feature>
<evidence type="ECO:0000259" key="3">
    <source>
        <dbReference type="Pfam" id="PF24320"/>
    </source>
</evidence>
<evidence type="ECO:0000313" key="5">
    <source>
        <dbReference type="Proteomes" id="UP000002668"/>
    </source>
</evidence>
<accession>E4ZJ28</accession>
<dbReference type="EMBL" id="FP929072">
    <property type="protein sequence ID" value="CBX91459.1"/>
    <property type="molecule type" value="Genomic_DNA"/>
</dbReference>
<sequence>MPNIVKATLAALAVAPLVLGHTWIEQMRNVNDKGEYVGQYGYSRGMVSKTDPEFTGTSMNWELPAGQGKLFIDETTPLCHTAQRKQVQSSEKYPRLQATPGGYIAMRYQENGHVTKPGNQKGKPEKGGTVFVYGTAEPDENETLLNVLQWTQDGQGGNKKGALITMNDFDDGRCYETDPTNAIWQERSKAIPNFAMGQVVEGAPGNYPLACETNVQLPQTAALDKPYTFYWVWQWNTAPGIDPGLPKGKDEYYTTCIDVDVTSPDVALAAEASQKYAVGQQDAMSKAVSDYNKRTALMTDVVKGEVGPIFSGSPSGSPSGTPAPTGAPSPVSPSVPANTPAPTGGASSPPPLAPSPPVVPSISSGAPFLNSTQPAPTKIPTLSQRPGPAPTSLPPSGSFVTITDIVMVTVTETSGPAVTPRAIDSSATYSARHPHGAKFRGRFAS</sequence>
<dbReference type="InParanoid" id="E4ZJ28"/>
<gene>
    <name evidence="4" type="ORF">LEMA_P069670.1</name>
</gene>
<evidence type="ECO:0000256" key="1">
    <source>
        <dbReference type="SAM" id="MobiDB-lite"/>
    </source>
</evidence>
<feature type="signal peptide" evidence="2">
    <location>
        <begin position="1"/>
        <end position="20"/>
    </location>
</feature>
<reference evidence="5" key="1">
    <citation type="journal article" date="2011" name="Nat. Commun.">
        <title>Effector diversification within compartments of the Leptosphaeria maculans genome affected by Repeat-Induced Point mutations.</title>
        <authorList>
            <person name="Rouxel T."/>
            <person name="Grandaubert J."/>
            <person name="Hane J.K."/>
            <person name="Hoede C."/>
            <person name="van de Wouw A.P."/>
            <person name="Couloux A."/>
            <person name="Dominguez V."/>
            <person name="Anthouard V."/>
            <person name="Bally P."/>
            <person name="Bourras S."/>
            <person name="Cozijnsen A.J."/>
            <person name="Ciuffetti L.M."/>
            <person name="Degrave A."/>
            <person name="Dilmaghani A."/>
            <person name="Duret L."/>
            <person name="Fudal I."/>
            <person name="Goodwin S.B."/>
            <person name="Gout L."/>
            <person name="Glaser N."/>
            <person name="Linglin J."/>
            <person name="Kema G.H.J."/>
            <person name="Lapalu N."/>
            <person name="Lawrence C.B."/>
            <person name="May K."/>
            <person name="Meyer M."/>
            <person name="Ollivier B."/>
            <person name="Poulain J."/>
            <person name="Schoch C.L."/>
            <person name="Simon A."/>
            <person name="Spatafora J.W."/>
            <person name="Stachowiak A."/>
            <person name="Turgeon B.G."/>
            <person name="Tyler B.M."/>
            <person name="Vincent D."/>
            <person name="Weissenbach J."/>
            <person name="Amselem J."/>
            <person name="Quesneville H."/>
            <person name="Oliver R.P."/>
            <person name="Wincker P."/>
            <person name="Balesdent M.-H."/>
            <person name="Howlett B.J."/>
        </authorList>
    </citation>
    <scope>NUCLEOTIDE SEQUENCE [LARGE SCALE GENOMIC DNA]</scope>
    <source>
        <strain evidence="5">JN3 / isolate v23.1.3 / race Av1-4-5-6-7-8</strain>
    </source>
</reference>